<dbReference type="GO" id="GO:0016740">
    <property type="term" value="F:transferase activity"/>
    <property type="evidence" value="ECO:0007669"/>
    <property type="project" value="UniProtKB-KW"/>
</dbReference>
<gene>
    <name evidence="1" type="ORF">SAMN06893097_106182</name>
</gene>
<reference evidence="1 2" key="1">
    <citation type="submission" date="2017-09" db="EMBL/GenBank/DDBJ databases">
        <authorList>
            <person name="Ehlers B."/>
            <person name="Leendertz F.H."/>
        </authorList>
    </citation>
    <scope>NUCLEOTIDE SEQUENCE [LARGE SCALE GENOMIC DNA]</scope>
    <source>
        <strain evidence="1 2">DSM 46844</strain>
    </source>
</reference>
<keyword evidence="2" id="KW-1185">Reference proteome</keyword>
<dbReference type="Proteomes" id="UP000219514">
    <property type="component" value="Unassembled WGS sequence"/>
</dbReference>
<evidence type="ECO:0000313" key="1">
    <source>
        <dbReference type="EMBL" id="SNX97232.1"/>
    </source>
</evidence>
<dbReference type="RefSeq" id="WP_216359754.1">
    <property type="nucleotide sequence ID" value="NZ_JACHXB010000002.1"/>
</dbReference>
<dbReference type="Gene3D" id="3.30.460.10">
    <property type="entry name" value="Beta Polymerase, domain 2"/>
    <property type="match status" value="1"/>
</dbReference>
<proteinExistence type="predicted"/>
<keyword evidence="1" id="KW-0808">Transferase</keyword>
<dbReference type="SUPFAM" id="SSF81301">
    <property type="entry name" value="Nucleotidyltransferase"/>
    <property type="match status" value="1"/>
</dbReference>
<dbReference type="AlphaFoldDB" id="A0A285EDL2"/>
<name>A0A285EDL2_9ACTN</name>
<organism evidence="1 2">
    <name type="scientific">Geodermatophilus sabuli</name>
    <dbReference type="NCBI Taxonomy" id="1564158"/>
    <lineage>
        <taxon>Bacteria</taxon>
        <taxon>Bacillati</taxon>
        <taxon>Actinomycetota</taxon>
        <taxon>Actinomycetes</taxon>
        <taxon>Geodermatophilales</taxon>
        <taxon>Geodermatophilaceae</taxon>
        <taxon>Geodermatophilus</taxon>
    </lineage>
</organism>
<dbReference type="PANTHER" id="PTHR34822">
    <property type="entry name" value="GRPB DOMAIN PROTEIN (AFU_ORTHOLOGUE AFUA_1G01530)"/>
    <property type="match status" value="1"/>
</dbReference>
<dbReference type="Pfam" id="PF04229">
    <property type="entry name" value="GrpB"/>
    <property type="match status" value="1"/>
</dbReference>
<dbReference type="EMBL" id="OBDO01000006">
    <property type="protein sequence ID" value="SNX97232.1"/>
    <property type="molecule type" value="Genomic_DNA"/>
</dbReference>
<protein>
    <submittedName>
        <fullName evidence="1">GrpB domain, predicted nucleotidyltransferase, UPF0157 family</fullName>
    </submittedName>
</protein>
<evidence type="ECO:0000313" key="2">
    <source>
        <dbReference type="Proteomes" id="UP000219514"/>
    </source>
</evidence>
<sequence length="181" mass="20630">MLEPHNAPITLAAYDPDWPRRFDREADRLRSVLGNEALRIEHVGSTSVPGLMAKPIIDILLVVPDSADEPCYVPHLQTVGYVMRIREPEWFEHRLFRGPDTAINLHVFSSGAAEVERMLRFRDRLRDDHTARDRYQRAKRELAQQTWRHVQDYADAKTAVITEILDDAEGVPIPGPVADGS</sequence>
<dbReference type="InterPro" id="IPR043519">
    <property type="entry name" value="NT_sf"/>
</dbReference>
<dbReference type="PANTHER" id="PTHR34822:SF1">
    <property type="entry name" value="GRPB FAMILY PROTEIN"/>
    <property type="match status" value="1"/>
</dbReference>
<dbReference type="InterPro" id="IPR007344">
    <property type="entry name" value="GrpB/CoaE"/>
</dbReference>
<accession>A0A285EDL2</accession>